<evidence type="ECO:0000256" key="17">
    <source>
        <dbReference type="ARBA" id="ARBA00049551"/>
    </source>
</evidence>
<comment type="function">
    <text evidence="1">Core subunit of the mitochondrial membrane respiratory chain NADH dehydrogenase (Complex I) that is believed to belong to the minimal assembly required for catalysis. Complex I functions in the transfer of electrons from NADH to the respiratory chain. The immediate electron acceptor for the enzyme is believed to be ubiquinone.</text>
</comment>
<evidence type="ECO:0000256" key="5">
    <source>
        <dbReference type="ARBA" id="ARBA00021008"/>
    </source>
</evidence>
<accession>A0A076L487</accession>
<evidence type="ECO:0000256" key="1">
    <source>
        <dbReference type="ARBA" id="ARBA00003257"/>
    </source>
</evidence>
<comment type="catalytic activity">
    <reaction evidence="17 18">
        <text>a ubiquinone + NADH + 5 H(+)(in) = a ubiquinol + NAD(+) + 4 H(+)(out)</text>
        <dbReference type="Rhea" id="RHEA:29091"/>
        <dbReference type="Rhea" id="RHEA-COMP:9565"/>
        <dbReference type="Rhea" id="RHEA-COMP:9566"/>
        <dbReference type="ChEBI" id="CHEBI:15378"/>
        <dbReference type="ChEBI" id="CHEBI:16389"/>
        <dbReference type="ChEBI" id="CHEBI:17976"/>
        <dbReference type="ChEBI" id="CHEBI:57540"/>
        <dbReference type="ChEBI" id="CHEBI:57945"/>
        <dbReference type="EC" id="7.1.1.2"/>
    </reaction>
</comment>
<proteinExistence type="inferred from homology"/>
<dbReference type="GO" id="GO:0005743">
    <property type="term" value="C:mitochondrial inner membrane"/>
    <property type="evidence" value="ECO:0007669"/>
    <property type="project" value="UniProtKB-SubCell"/>
</dbReference>
<dbReference type="EMBL" id="KM044501">
    <property type="protein sequence ID" value="AIJ02991.1"/>
    <property type="molecule type" value="Genomic_DNA"/>
</dbReference>
<organism evidence="20">
    <name type="scientific">Brontostoma colossus</name>
    <dbReference type="NCBI Taxonomy" id="1532881"/>
    <lineage>
        <taxon>Eukaryota</taxon>
        <taxon>Metazoa</taxon>
        <taxon>Ecdysozoa</taxon>
        <taxon>Arthropoda</taxon>
        <taxon>Hexapoda</taxon>
        <taxon>Insecta</taxon>
        <taxon>Pterygota</taxon>
        <taxon>Neoptera</taxon>
        <taxon>Paraneoptera</taxon>
        <taxon>Hemiptera</taxon>
        <taxon>Heteroptera</taxon>
        <taxon>Panheteroptera</taxon>
        <taxon>Cimicomorpha</taxon>
        <taxon>Reduviidae</taxon>
        <taxon>Ectrichodiinae</taxon>
        <taxon>Brontostoma</taxon>
    </lineage>
</organism>
<feature type="transmembrane region" description="Helical" evidence="18">
    <location>
        <begin position="145"/>
        <end position="163"/>
    </location>
</feature>
<evidence type="ECO:0000256" key="8">
    <source>
        <dbReference type="ARBA" id="ARBA00022692"/>
    </source>
</evidence>
<dbReference type="GeneID" id="20159608"/>
<reference evidence="20" key="1">
    <citation type="journal article" date="2014" name="Gene">
        <title>Shotgun assembly of the assassin bug Brontostoma colossus mitochondrial genome (Heteroptera, Reduviidae).</title>
        <authorList>
            <person name="Kocher A."/>
            <person name="Kamilari M."/>
            <person name="Lhuillier E."/>
            <person name="Coissac E."/>
            <person name="Peneau J."/>
            <person name="Chave J."/>
            <person name="Murienne J."/>
        </authorList>
    </citation>
    <scope>NUCLEOTIDE SEQUENCE</scope>
</reference>
<dbReference type="RefSeq" id="YP_009054383.1">
    <property type="nucleotide sequence ID" value="NC_024745.1"/>
</dbReference>
<dbReference type="PRINTS" id="PR01436">
    <property type="entry name" value="NADHDHGNASE2"/>
</dbReference>
<evidence type="ECO:0000256" key="18">
    <source>
        <dbReference type="RuleBase" id="RU003403"/>
    </source>
</evidence>
<name>A0A076L487_9HEMI</name>
<dbReference type="InterPro" id="IPR001750">
    <property type="entry name" value="ND/Mrp_TM"/>
</dbReference>
<keyword evidence="16 18" id="KW-0472">Membrane</keyword>
<feature type="transmembrane region" description="Helical" evidence="18">
    <location>
        <begin position="264"/>
        <end position="285"/>
    </location>
</feature>
<sequence length="330" mass="37873">MMKIMLYILLMMSTILTMSSDNWLGIWMGFEMNLVLFIPIIHKSKSASSSESCMMYFLVQSLGSILMLISVLNSPLVMVSPIVISYLMSTVLMTSMMIKLGIPPFHLWFPELLNKMTWQKGLILMTWQKLAPLTVLSYMIHKMEFLPMIVMTSVMVGAISGLNQTSIRKILGFSSINHMGWMIACMKLNNQLWLNYLMLYSIILTMLVYMLSLTSTFFINQLMMANHNNTTKFLMLSLFLSIGGLPPFIGFLPKWMVIKTMIIINSYTTLFVMILSSLITLFYYLRIISSTLIINSMMMKWANKSLINKNMIMMFILLNLSLPLTAIISF</sequence>
<evidence type="ECO:0000256" key="10">
    <source>
        <dbReference type="ARBA" id="ARBA00022967"/>
    </source>
</evidence>
<evidence type="ECO:0000256" key="9">
    <source>
        <dbReference type="ARBA" id="ARBA00022792"/>
    </source>
</evidence>
<feature type="transmembrane region" description="Helical" evidence="18">
    <location>
        <begin position="196"/>
        <end position="219"/>
    </location>
</feature>
<keyword evidence="10 18" id="KW-1278">Translocase</keyword>
<evidence type="ECO:0000256" key="16">
    <source>
        <dbReference type="ARBA" id="ARBA00023136"/>
    </source>
</evidence>
<dbReference type="Pfam" id="PF00361">
    <property type="entry name" value="Proton_antipo_M"/>
    <property type="match status" value="1"/>
</dbReference>
<evidence type="ECO:0000256" key="4">
    <source>
        <dbReference type="ARBA" id="ARBA00012944"/>
    </source>
</evidence>
<gene>
    <name evidence="20" type="primary">ND2</name>
</gene>
<evidence type="ECO:0000256" key="11">
    <source>
        <dbReference type="ARBA" id="ARBA00022982"/>
    </source>
</evidence>
<geneLocation type="mitochondrion" evidence="20"/>
<evidence type="ECO:0000256" key="7">
    <source>
        <dbReference type="ARBA" id="ARBA00022660"/>
    </source>
</evidence>
<dbReference type="AlphaFoldDB" id="A0A076L487"/>
<keyword evidence="8 18" id="KW-0812">Transmembrane</keyword>
<dbReference type="GO" id="GO:0006120">
    <property type="term" value="P:mitochondrial electron transport, NADH to ubiquinone"/>
    <property type="evidence" value="ECO:0007669"/>
    <property type="project" value="InterPro"/>
</dbReference>
<dbReference type="GO" id="GO:0008137">
    <property type="term" value="F:NADH dehydrogenase (ubiquinone) activity"/>
    <property type="evidence" value="ECO:0007669"/>
    <property type="project" value="UniProtKB-EC"/>
</dbReference>
<keyword evidence="14 18" id="KW-0830">Ubiquinone</keyword>
<dbReference type="PANTHER" id="PTHR46552:SF1">
    <property type="entry name" value="NADH-UBIQUINONE OXIDOREDUCTASE CHAIN 2"/>
    <property type="match status" value="1"/>
</dbReference>
<dbReference type="PANTHER" id="PTHR46552">
    <property type="entry name" value="NADH-UBIQUINONE OXIDOREDUCTASE CHAIN 2"/>
    <property type="match status" value="1"/>
</dbReference>
<keyword evidence="15 18" id="KW-0496">Mitochondrion</keyword>
<keyword evidence="13 18" id="KW-0520">NAD</keyword>
<evidence type="ECO:0000313" key="20">
    <source>
        <dbReference type="EMBL" id="AIJ02991.1"/>
    </source>
</evidence>
<keyword evidence="9 18" id="KW-0999">Mitochondrion inner membrane</keyword>
<evidence type="ECO:0000256" key="13">
    <source>
        <dbReference type="ARBA" id="ARBA00023027"/>
    </source>
</evidence>
<protein>
    <recommendedName>
        <fullName evidence="5 18">NADH-ubiquinone oxidoreductase chain 2</fullName>
        <ecNumber evidence="4 18">7.1.1.2</ecNumber>
    </recommendedName>
</protein>
<evidence type="ECO:0000256" key="6">
    <source>
        <dbReference type="ARBA" id="ARBA00022448"/>
    </source>
</evidence>
<dbReference type="EC" id="7.1.1.2" evidence="4 18"/>
<keyword evidence="6" id="KW-0813">Transport</keyword>
<feature type="domain" description="NADH:quinone oxidoreductase/Mrp antiporter transmembrane" evidence="19">
    <location>
        <begin position="20"/>
        <end position="280"/>
    </location>
</feature>
<evidence type="ECO:0000256" key="14">
    <source>
        <dbReference type="ARBA" id="ARBA00023075"/>
    </source>
</evidence>
<evidence type="ECO:0000256" key="3">
    <source>
        <dbReference type="ARBA" id="ARBA00007012"/>
    </source>
</evidence>
<feature type="transmembrane region" description="Helical" evidence="18">
    <location>
        <begin position="306"/>
        <end position="328"/>
    </location>
</feature>
<dbReference type="InterPro" id="IPR050175">
    <property type="entry name" value="Complex_I_Subunit_2"/>
</dbReference>
<evidence type="ECO:0000259" key="19">
    <source>
        <dbReference type="Pfam" id="PF00361"/>
    </source>
</evidence>
<keyword evidence="7 18" id="KW-0679">Respiratory chain</keyword>
<dbReference type="InterPro" id="IPR003917">
    <property type="entry name" value="NADH_UbQ_OxRdtase_chain2"/>
</dbReference>
<keyword evidence="12 18" id="KW-1133">Transmembrane helix</keyword>
<comment type="function">
    <text evidence="18">Core subunit of the mitochondrial membrane respiratory chain NADH dehydrogenase (Complex I) which catalyzes electron transfer from NADH through the respiratory chain, using ubiquinone as an electron acceptor. Essential for the catalytic activity and assembly of complex I.</text>
</comment>
<feature type="transmembrane region" description="Helical" evidence="18">
    <location>
        <begin position="231"/>
        <end position="252"/>
    </location>
</feature>
<evidence type="ECO:0000256" key="12">
    <source>
        <dbReference type="ARBA" id="ARBA00022989"/>
    </source>
</evidence>
<comment type="subcellular location">
    <subcellularLocation>
        <location evidence="2 18">Mitochondrion inner membrane</location>
        <topology evidence="2 18">Multi-pass membrane protein</topology>
    </subcellularLocation>
</comment>
<comment type="similarity">
    <text evidence="3 18">Belongs to the complex I subunit 2 family.</text>
</comment>
<evidence type="ECO:0000256" key="2">
    <source>
        <dbReference type="ARBA" id="ARBA00004448"/>
    </source>
</evidence>
<dbReference type="CTD" id="4536"/>
<keyword evidence="11 18" id="KW-0249">Electron transport</keyword>
<evidence type="ECO:0000256" key="15">
    <source>
        <dbReference type="ARBA" id="ARBA00023128"/>
    </source>
</evidence>